<proteinExistence type="predicted"/>
<dbReference type="Proteomes" id="UP000610594">
    <property type="component" value="Unassembled WGS sequence"/>
</dbReference>
<accession>A0ABX0N5R2</accession>
<sequence>MIEFTEDQERRAMRRDCRVWTQLMVRAWYTSDYPNATSYPAVALVADLQWIYFACYNENMQNLDIISLLGLIVLQAKTLNCSNEDVACIADFFIFHAQANNVNYARNWIEIYLEEIIYHAP</sequence>
<name>A0ABX0N5R2_9BURK</name>
<reference evidence="1 2" key="1">
    <citation type="submission" date="2019-10" db="EMBL/GenBank/DDBJ databases">
        <title>Taxonomy of Antarctic Massilia spp.: description of Massilia rubra sp. nov., Massilia aquatica sp. nov., Massilia mucilaginosa sp. nov., Massilia frigida sp. nov. isolated from streams, lakes and regoliths.</title>
        <authorList>
            <person name="Holochova P."/>
            <person name="Sedlacek I."/>
            <person name="Kralova S."/>
            <person name="Maslanova I."/>
            <person name="Busse H.-J."/>
            <person name="Stankova E."/>
            <person name="Vrbovska V."/>
            <person name="Kovarovic V."/>
            <person name="Bartak M."/>
            <person name="Svec P."/>
            <person name="Pantucek R."/>
        </authorList>
    </citation>
    <scope>NUCLEOTIDE SEQUENCE [LARGE SCALE GENOMIC DNA]</scope>
    <source>
        <strain evidence="1 2">CCM 8694</strain>
    </source>
</reference>
<keyword evidence="2" id="KW-1185">Reference proteome</keyword>
<gene>
    <name evidence="1" type="ORF">F1735_31960</name>
</gene>
<evidence type="ECO:0000313" key="1">
    <source>
        <dbReference type="EMBL" id="NHZ66844.1"/>
    </source>
</evidence>
<organism evidence="1 2">
    <name type="scientific">Massilia genomosp. 1</name>
    <dbReference type="NCBI Taxonomy" id="2609280"/>
    <lineage>
        <taxon>Bacteria</taxon>
        <taxon>Pseudomonadati</taxon>
        <taxon>Pseudomonadota</taxon>
        <taxon>Betaproteobacteria</taxon>
        <taxon>Burkholderiales</taxon>
        <taxon>Oxalobacteraceae</taxon>
        <taxon>Telluria group</taxon>
        <taxon>Massilia</taxon>
    </lineage>
</organism>
<dbReference type="RefSeq" id="WP_167240871.1">
    <property type="nucleotide sequence ID" value="NZ_WHJF01000180.1"/>
</dbReference>
<evidence type="ECO:0000313" key="2">
    <source>
        <dbReference type="Proteomes" id="UP000610594"/>
    </source>
</evidence>
<protein>
    <submittedName>
        <fullName evidence="1">Uncharacterized protein</fullName>
    </submittedName>
</protein>
<dbReference type="EMBL" id="WHJF01000180">
    <property type="protein sequence ID" value="NHZ66844.1"/>
    <property type="molecule type" value="Genomic_DNA"/>
</dbReference>
<comment type="caution">
    <text evidence="1">The sequence shown here is derived from an EMBL/GenBank/DDBJ whole genome shotgun (WGS) entry which is preliminary data.</text>
</comment>